<dbReference type="EMBL" id="MU275910">
    <property type="protein sequence ID" value="KAI0047153.1"/>
    <property type="molecule type" value="Genomic_DNA"/>
</dbReference>
<organism evidence="1 2">
    <name type="scientific">Auriscalpium vulgare</name>
    <dbReference type="NCBI Taxonomy" id="40419"/>
    <lineage>
        <taxon>Eukaryota</taxon>
        <taxon>Fungi</taxon>
        <taxon>Dikarya</taxon>
        <taxon>Basidiomycota</taxon>
        <taxon>Agaricomycotina</taxon>
        <taxon>Agaricomycetes</taxon>
        <taxon>Russulales</taxon>
        <taxon>Auriscalpiaceae</taxon>
        <taxon>Auriscalpium</taxon>
    </lineage>
</organism>
<evidence type="ECO:0000313" key="2">
    <source>
        <dbReference type="Proteomes" id="UP000814033"/>
    </source>
</evidence>
<evidence type="ECO:0000313" key="1">
    <source>
        <dbReference type="EMBL" id="KAI0047153.1"/>
    </source>
</evidence>
<gene>
    <name evidence="1" type="ORF">FA95DRAFT_1589246</name>
</gene>
<keyword evidence="2" id="KW-1185">Reference proteome</keyword>
<reference evidence="1" key="1">
    <citation type="submission" date="2021-02" db="EMBL/GenBank/DDBJ databases">
        <authorList>
            <consortium name="DOE Joint Genome Institute"/>
            <person name="Ahrendt S."/>
            <person name="Looney B.P."/>
            <person name="Miyauchi S."/>
            <person name="Morin E."/>
            <person name="Drula E."/>
            <person name="Courty P.E."/>
            <person name="Chicoki N."/>
            <person name="Fauchery L."/>
            <person name="Kohler A."/>
            <person name="Kuo A."/>
            <person name="Labutti K."/>
            <person name="Pangilinan J."/>
            <person name="Lipzen A."/>
            <person name="Riley R."/>
            <person name="Andreopoulos W."/>
            <person name="He G."/>
            <person name="Johnson J."/>
            <person name="Barry K.W."/>
            <person name="Grigoriev I.V."/>
            <person name="Nagy L."/>
            <person name="Hibbett D."/>
            <person name="Henrissat B."/>
            <person name="Matheny P.B."/>
            <person name="Labbe J."/>
            <person name="Martin F."/>
        </authorList>
    </citation>
    <scope>NUCLEOTIDE SEQUENCE</scope>
    <source>
        <strain evidence="1">FP105234-sp</strain>
    </source>
</reference>
<proteinExistence type="predicted"/>
<comment type="caution">
    <text evidence="1">The sequence shown here is derived from an EMBL/GenBank/DDBJ whole genome shotgun (WGS) entry which is preliminary data.</text>
</comment>
<reference evidence="1" key="2">
    <citation type="journal article" date="2022" name="New Phytol.">
        <title>Evolutionary transition to the ectomycorrhizal habit in the genomes of a hyperdiverse lineage of mushroom-forming fungi.</title>
        <authorList>
            <person name="Looney B."/>
            <person name="Miyauchi S."/>
            <person name="Morin E."/>
            <person name="Drula E."/>
            <person name="Courty P.E."/>
            <person name="Kohler A."/>
            <person name="Kuo A."/>
            <person name="LaButti K."/>
            <person name="Pangilinan J."/>
            <person name="Lipzen A."/>
            <person name="Riley R."/>
            <person name="Andreopoulos W."/>
            <person name="He G."/>
            <person name="Johnson J."/>
            <person name="Nolan M."/>
            <person name="Tritt A."/>
            <person name="Barry K.W."/>
            <person name="Grigoriev I.V."/>
            <person name="Nagy L.G."/>
            <person name="Hibbett D."/>
            <person name="Henrissat B."/>
            <person name="Matheny P.B."/>
            <person name="Labbe J."/>
            <person name="Martin F.M."/>
        </authorList>
    </citation>
    <scope>NUCLEOTIDE SEQUENCE</scope>
    <source>
        <strain evidence="1">FP105234-sp</strain>
    </source>
</reference>
<name>A0ACB8RUE8_9AGAM</name>
<dbReference type="Proteomes" id="UP000814033">
    <property type="component" value="Unassembled WGS sequence"/>
</dbReference>
<protein>
    <submittedName>
        <fullName evidence="1">Mitochondrial carrier</fullName>
    </submittedName>
</protein>
<sequence length="311" mass="33695">MSDTTAKQEVQLDPSVDFLAGTVAGLTALIVGFPFDTVKVRFQNASTSVRYKSTFHALSTILREERVRGLYKGISTPLVTAPLMNGLVFSTYRFFMKLQTRHDGRPPTVAQVALGGAACGVAASLLTTPIELIKIQQQQALLRSPTVPPAQTVAWNIFKQRGVRGLYRGIAATALRDTGYGAYFAGYEAALHFFKPSRPPPPATADHIHDEVSESLTHAWWHLLLAGGFAGIAGWGATFPFDVVKTRMQGNLDGGPAPARPYRSTLSTIAHSYRTEGPGVFFHGLAPTLIRAIPVNMVVFGTFEGVVYLFS</sequence>
<accession>A0ACB8RUE8</accession>